<evidence type="ECO:0000313" key="2">
    <source>
        <dbReference type="Proteomes" id="UP001218218"/>
    </source>
</evidence>
<name>A0AAD7EQL8_9AGAR</name>
<sequence length="95" mass="10222">MPAHPRTFRWPLLPLFLSSSSPPSLGLRASFGFGFVRRAVPSFSLSCLRLLRVPSFLSAAASARIVRALSLFPSALALAVTVRPRPPSRATTTST</sequence>
<dbReference type="Proteomes" id="UP001218218">
    <property type="component" value="Unassembled WGS sequence"/>
</dbReference>
<evidence type="ECO:0000313" key="1">
    <source>
        <dbReference type="EMBL" id="KAJ7347437.1"/>
    </source>
</evidence>
<dbReference type="EMBL" id="JARIHO010000019">
    <property type="protein sequence ID" value="KAJ7347437.1"/>
    <property type="molecule type" value="Genomic_DNA"/>
</dbReference>
<accession>A0AAD7EQL8</accession>
<proteinExistence type="predicted"/>
<gene>
    <name evidence="1" type="ORF">DFH08DRAFT_868014</name>
</gene>
<dbReference type="AlphaFoldDB" id="A0AAD7EQL8"/>
<organism evidence="1 2">
    <name type="scientific">Mycena albidolilacea</name>
    <dbReference type="NCBI Taxonomy" id="1033008"/>
    <lineage>
        <taxon>Eukaryota</taxon>
        <taxon>Fungi</taxon>
        <taxon>Dikarya</taxon>
        <taxon>Basidiomycota</taxon>
        <taxon>Agaricomycotina</taxon>
        <taxon>Agaricomycetes</taxon>
        <taxon>Agaricomycetidae</taxon>
        <taxon>Agaricales</taxon>
        <taxon>Marasmiineae</taxon>
        <taxon>Mycenaceae</taxon>
        <taxon>Mycena</taxon>
    </lineage>
</organism>
<comment type="caution">
    <text evidence="1">The sequence shown here is derived from an EMBL/GenBank/DDBJ whole genome shotgun (WGS) entry which is preliminary data.</text>
</comment>
<keyword evidence="2" id="KW-1185">Reference proteome</keyword>
<protein>
    <submittedName>
        <fullName evidence="1">Uncharacterized protein</fullName>
    </submittedName>
</protein>
<reference evidence="1" key="1">
    <citation type="submission" date="2023-03" db="EMBL/GenBank/DDBJ databases">
        <title>Massive genome expansion in bonnet fungi (Mycena s.s.) driven by repeated elements and novel gene families across ecological guilds.</title>
        <authorList>
            <consortium name="Lawrence Berkeley National Laboratory"/>
            <person name="Harder C.B."/>
            <person name="Miyauchi S."/>
            <person name="Viragh M."/>
            <person name="Kuo A."/>
            <person name="Thoen E."/>
            <person name="Andreopoulos B."/>
            <person name="Lu D."/>
            <person name="Skrede I."/>
            <person name="Drula E."/>
            <person name="Henrissat B."/>
            <person name="Morin E."/>
            <person name="Kohler A."/>
            <person name="Barry K."/>
            <person name="LaButti K."/>
            <person name="Morin E."/>
            <person name="Salamov A."/>
            <person name="Lipzen A."/>
            <person name="Mereny Z."/>
            <person name="Hegedus B."/>
            <person name="Baldrian P."/>
            <person name="Stursova M."/>
            <person name="Weitz H."/>
            <person name="Taylor A."/>
            <person name="Grigoriev I.V."/>
            <person name="Nagy L.G."/>
            <person name="Martin F."/>
            <person name="Kauserud H."/>
        </authorList>
    </citation>
    <scope>NUCLEOTIDE SEQUENCE</scope>
    <source>
        <strain evidence="1">CBHHK002</strain>
    </source>
</reference>